<dbReference type="PANTHER" id="PTHR43179:SF7">
    <property type="entry name" value="RHAMNOSYLTRANSFERASE WBBL"/>
    <property type="match status" value="1"/>
</dbReference>
<dbReference type="Pfam" id="PF00535">
    <property type="entry name" value="Glycos_transf_2"/>
    <property type="match status" value="1"/>
</dbReference>
<evidence type="ECO:0000256" key="1">
    <source>
        <dbReference type="SAM" id="Phobius"/>
    </source>
</evidence>
<sequence length="380" mass="43428">MNLDLSVIIVSYNAVDFLKLCLHSVFSACKSLQAEVFVVDNNSSDKSAEMVAKDFPQCNLIANKNNPGFSVANNQAIKKANGKYILILNPDTIVAEDTFTKLIAFMDANSNVGSSGIKMIDGSGSFLPESKRGIPTPWTSFCKMSGLSAFFKKSKLFNEYHKGYIPENKTHETEILAGAFMFIRKKALDKSGLFDESFFMYGEDIDLSYRIIQSGYKNYYFADSTIIHFKGESTNKDKIYRDRFYKAMIQFANKHFSRSYGFIFNILITIGIYFIKFISSIKPNKIEEVEILNDKNLLITNKLSNSNLNLPFPIIPVSDNDLCKFNEGTLIFNIQDLQFKHIIQVMDQYKSQYKYRFLFDHHKILIGSDKKNHKGQVQHL</sequence>
<dbReference type="PANTHER" id="PTHR43179">
    <property type="entry name" value="RHAMNOSYLTRANSFERASE WBBL"/>
    <property type="match status" value="1"/>
</dbReference>
<evidence type="ECO:0000313" key="4">
    <source>
        <dbReference type="Proteomes" id="UP001209229"/>
    </source>
</evidence>
<evidence type="ECO:0000259" key="2">
    <source>
        <dbReference type="Pfam" id="PF00535"/>
    </source>
</evidence>
<dbReference type="SUPFAM" id="SSF53448">
    <property type="entry name" value="Nucleotide-diphospho-sugar transferases"/>
    <property type="match status" value="1"/>
</dbReference>
<protein>
    <submittedName>
        <fullName evidence="3">Glycosyltransferase family 2 protein</fullName>
    </submittedName>
</protein>
<organism evidence="3 4">
    <name type="scientific">Plebeiibacterium sediminum</name>
    <dbReference type="NCBI Taxonomy" id="2992112"/>
    <lineage>
        <taxon>Bacteria</taxon>
        <taxon>Pseudomonadati</taxon>
        <taxon>Bacteroidota</taxon>
        <taxon>Bacteroidia</taxon>
        <taxon>Marinilabiliales</taxon>
        <taxon>Marinilabiliaceae</taxon>
        <taxon>Plebeiibacterium</taxon>
    </lineage>
</organism>
<dbReference type="InterPro" id="IPR001173">
    <property type="entry name" value="Glyco_trans_2-like"/>
</dbReference>
<accession>A0AAE3M5H6</accession>
<proteinExistence type="predicted"/>
<reference evidence="3" key="1">
    <citation type="submission" date="2022-10" db="EMBL/GenBank/DDBJ databases">
        <authorList>
            <person name="Yu W.X."/>
        </authorList>
    </citation>
    <scope>NUCLEOTIDE SEQUENCE</scope>
    <source>
        <strain evidence="3">AAT</strain>
    </source>
</reference>
<dbReference type="InterPro" id="IPR029044">
    <property type="entry name" value="Nucleotide-diphossugar_trans"/>
</dbReference>
<dbReference type="EMBL" id="JAPDPJ010000031">
    <property type="protein sequence ID" value="MCW3787529.1"/>
    <property type="molecule type" value="Genomic_DNA"/>
</dbReference>
<dbReference type="AlphaFoldDB" id="A0AAE3M5H6"/>
<keyword evidence="1" id="KW-1133">Transmembrane helix</keyword>
<dbReference type="CDD" id="cd04186">
    <property type="entry name" value="GT_2_like_c"/>
    <property type="match status" value="1"/>
</dbReference>
<feature type="transmembrane region" description="Helical" evidence="1">
    <location>
        <begin position="260"/>
        <end position="278"/>
    </location>
</feature>
<keyword evidence="4" id="KW-1185">Reference proteome</keyword>
<gene>
    <name evidence="3" type="ORF">OM075_13730</name>
</gene>
<dbReference type="RefSeq" id="WP_301191094.1">
    <property type="nucleotide sequence ID" value="NZ_JAPDPJ010000031.1"/>
</dbReference>
<evidence type="ECO:0000313" key="3">
    <source>
        <dbReference type="EMBL" id="MCW3787529.1"/>
    </source>
</evidence>
<feature type="domain" description="Glycosyltransferase 2-like" evidence="2">
    <location>
        <begin position="6"/>
        <end position="189"/>
    </location>
</feature>
<name>A0AAE3M5H6_9BACT</name>
<dbReference type="Gene3D" id="3.90.550.10">
    <property type="entry name" value="Spore Coat Polysaccharide Biosynthesis Protein SpsA, Chain A"/>
    <property type="match status" value="1"/>
</dbReference>
<keyword evidence="1" id="KW-0472">Membrane</keyword>
<comment type="caution">
    <text evidence="3">The sequence shown here is derived from an EMBL/GenBank/DDBJ whole genome shotgun (WGS) entry which is preliminary data.</text>
</comment>
<keyword evidence="1" id="KW-0812">Transmembrane</keyword>
<dbReference type="Proteomes" id="UP001209229">
    <property type="component" value="Unassembled WGS sequence"/>
</dbReference>